<feature type="compositionally biased region" description="Low complexity" evidence="11">
    <location>
        <begin position="425"/>
        <end position="438"/>
    </location>
</feature>
<accession>A0A7H4MNI9</accession>
<keyword evidence="8" id="KW-0411">Iron-sulfur</keyword>
<dbReference type="AlphaFoldDB" id="A0A7H4MNI9"/>
<dbReference type="UniPathway" id="UPA00782"/>
<evidence type="ECO:0000256" key="2">
    <source>
        <dbReference type="ARBA" id="ARBA00005155"/>
    </source>
</evidence>
<evidence type="ECO:0000256" key="7">
    <source>
        <dbReference type="ARBA" id="ARBA00023004"/>
    </source>
</evidence>
<sequence>MTRTFRTLELVRDQLPDLKLCLSTNGLMLPDAVDRLLEVGVDHVTVTINTLDADIAGQIYAWLWLDGERYCGREAGEILIARQLEGVRRLTAAGVLVKINSVLIPGINDGGMAEVGRRLRESGAFIHNIMPLIARPEHGTVFGLNGQPEPDAGMLAAIRSQCGEVMPQMTHCHQCRADAIGMLGEDRSQQFTRLPDPDSLPDWLPILHQRAELHASLATQGESDADDACLVAVASRHGEVIDCHFGHADRFSIYSLSAASMVLVGERFTPKYCRGEEECEPQENEARLAALLALLADVKAVFCVRIGHTPWQQLELQALSRRWTARGVRSPRCCLPGGSGGARAWRHRVCVRGSPDGAGRLVDPPVAIVSRRKRLLSAADGADSRSVAGAATAAGRGGDAAGQRDAEPPSADDRAECHPRRRASAAGAVADGVDGAGG</sequence>
<dbReference type="SUPFAM" id="SSF53146">
    <property type="entry name" value="Nitrogenase accessory factor-like"/>
    <property type="match status" value="1"/>
</dbReference>
<dbReference type="PANTHER" id="PTHR43787:SF13">
    <property type="entry name" value="FEMO COFACTOR BIOSYNTHESIS PROTEIN NIFB"/>
    <property type="match status" value="1"/>
</dbReference>
<dbReference type="Pfam" id="PF04055">
    <property type="entry name" value="Radical_SAM"/>
    <property type="match status" value="1"/>
</dbReference>
<feature type="domain" description="Dinitrogenase iron-molybdenum cofactor biosynthesis" evidence="12">
    <location>
        <begin position="238"/>
        <end position="315"/>
    </location>
</feature>
<evidence type="ECO:0000256" key="9">
    <source>
        <dbReference type="ARBA" id="ARBA00023231"/>
    </source>
</evidence>
<protein>
    <submittedName>
        <fullName evidence="14">Nitrogenase cofactor biosynthesis protein NifB</fullName>
    </submittedName>
</protein>
<comment type="cofactor">
    <cofactor evidence="1">
        <name>[4Fe-4S] cluster</name>
        <dbReference type="ChEBI" id="CHEBI:49883"/>
    </cofactor>
</comment>
<evidence type="ECO:0000256" key="8">
    <source>
        <dbReference type="ARBA" id="ARBA00023014"/>
    </source>
</evidence>
<comment type="similarity">
    <text evidence="3">Belongs to the radical SAM superfamily. NifB family.</text>
</comment>
<dbReference type="EMBL" id="UGKR01000003">
    <property type="protein sequence ID" value="STS91889.1"/>
    <property type="molecule type" value="Genomic_DNA"/>
</dbReference>
<organism evidence="14 15">
    <name type="scientific">Klebsiella variicola</name>
    <dbReference type="NCBI Taxonomy" id="244366"/>
    <lineage>
        <taxon>Bacteria</taxon>
        <taxon>Pseudomonadati</taxon>
        <taxon>Pseudomonadota</taxon>
        <taxon>Gammaproteobacteria</taxon>
        <taxon>Enterobacterales</taxon>
        <taxon>Enterobacteriaceae</taxon>
        <taxon>Klebsiella/Raoultella group</taxon>
        <taxon>Klebsiella</taxon>
        <taxon>Klebsiella pneumoniae complex</taxon>
    </lineage>
</organism>
<dbReference type="InterPro" id="IPR058240">
    <property type="entry name" value="rSAM_sf"/>
</dbReference>
<feature type="compositionally biased region" description="Basic and acidic residues" evidence="11">
    <location>
        <begin position="402"/>
        <end position="418"/>
    </location>
</feature>
<comment type="pathway">
    <text evidence="2">Cofactor biosynthesis; Fe-Mo cofactor biosynthesis.</text>
</comment>
<dbReference type="InterPro" id="IPR003731">
    <property type="entry name" value="Di-Nase_FeMo-co_biosynth"/>
</dbReference>
<evidence type="ECO:0000259" key="12">
    <source>
        <dbReference type="Pfam" id="PF02579"/>
    </source>
</evidence>
<keyword evidence="6" id="KW-0479">Metal-binding</keyword>
<dbReference type="Proteomes" id="UP000254545">
    <property type="component" value="Unassembled WGS sequence"/>
</dbReference>
<evidence type="ECO:0000256" key="5">
    <source>
        <dbReference type="ARBA" id="ARBA00022691"/>
    </source>
</evidence>
<dbReference type="NCBIfam" id="TIGR01290">
    <property type="entry name" value="nifB"/>
    <property type="match status" value="1"/>
</dbReference>
<evidence type="ECO:0000256" key="1">
    <source>
        <dbReference type="ARBA" id="ARBA00001966"/>
    </source>
</evidence>
<evidence type="ECO:0000256" key="3">
    <source>
        <dbReference type="ARBA" id="ARBA00006804"/>
    </source>
</evidence>
<dbReference type="SUPFAM" id="SSF102114">
    <property type="entry name" value="Radical SAM enzymes"/>
    <property type="match status" value="1"/>
</dbReference>
<dbReference type="GO" id="GO:0046872">
    <property type="term" value="F:metal ion binding"/>
    <property type="evidence" value="ECO:0007669"/>
    <property type="project" value="UniProtKB-KW"/>
</dbReference>
<dbReference type="Gene3D" id="3.20.20.70">
    <property type="entry name" value="Aldolase class I"/>
    <property type="match status" value="1"/>
</dbReference>
<keyword evidence="9" id="KW-0535">Nitrogen fixation</keyword>
<gene>
    <name evidence="14" type="primary">nifB_2</name>
    <name evidence="14" type="ORF">NCTC9177_05814</name>
</gene>
<evidence type="ECO:0000313" key="15">
    <source>
        <dbReference type="Proteomes" id="UP000254545"/>
    </source>
</evidence>
<proteinExistence type="inferred from homology"/>
<dbReference type="GO" id="GO:0016829">
    <property type="term" value="F:lyase activity"/>
    <property type="evidence" value="ECO:0007669"/>
    <property type="project" value="UniProtKB-KW"/>
</dbReference>
<keyword evidence="7" id="KW-0408">Iron</keyword>
<feature type="domain" description="Radical SAM core" evidence="13">
    <location>
        <begin position="14"/>
        <end position="115"/>
    </location>
</feature>
<feature type="region of interest" description="Disordered" evidence="11">
    <location>
        <begin position="386"/>
        <end position="438"/>
    </location>
</feature>
<keyword evidence="10" id="KW-0456">Lyase</keyword>
<evidence type="ECO:0000259" key="13">
    <source>
        <dbReference type="Pfam" id="PF04055"/>
    </source>
</evidence>
<dbReference type="Pfam" id="PF02579">
    <property type="entry name" value="Nitro_FeMo-Co"/>
    <property type="match status" value="1"/>
</dbReference>
<keyword evidence="4" id="KW-0004">4Fe-4S</keyword>
<dbReference type="InterPro" id="IPR007197">
    <property type="entry name" value="rSAM"/>
</dbReference>
<reference evidence="14 15" key="1">
    <citation type="submission" date="2018-06" db="EMBL/GenBank/DDBJ databases">
        <authorList>
            <consortium name="Pathogen Informatics"/>
            <person name="Doyle S."/>
        </authorList>
    </citation>
    <scope>NUCLEOTIDE SEQUENCE [LARGE SCALE GENOMIC DNA]</scope>
    <source>
        <strain evidence="14 15">NCTC9177</strain>
    </source>
</reference>
<name>A0A7H4MNI9_KLEVA</name>
<dbReference type="GO" id="GO:0051539">
    <property type="term" value="F:4 iron, 4 sulfur cluster binding"/>
    <property type="evidence" value="ECO:0007669"/>
    <property type="project" value="UniProtKB-KW"/>
</dbReference>
<dbReference type="InterPro" id="IPR005980">
    <property type="entry name" value="Nase_CF_NifB"/>
</dbReference>
<dbReference type="InterPro" id="IPR036105">
    <property type="entry name" value="DiNase_FeMo-co_biosyn_sf"/>
</dbReference>
<evidence type="ECO:0000313" key="14">
    <source>
        <dbReference type="EMBL" id="STS91889.1"/>
    </source>
</evidence>
<keyword evidence="5" id="KW-0949">S-adenosyl-L-methionine</keyword>
<dbReference type="PANTHER" id="PTHR43787">
    <property type="entry name" value="FEMO COFACTOR BIOSYNTHESIS PROTEIN NIFB-RELATED"/>
    <property type="match status" value="1"/>
</dbReference>
<dbReference type="Gene3D" id="3.30.420.130">
    <property type="entry name" value="Dinitrogenase iron-molybdenum cofactor biosynthesis domain"/>
    <property type="match status" value="1"/>
</dbReference>
<comment type="caution">
    <text evidence="14">The sequence shown here is derived from an EMBL/GenBank/DDBJ whole genome shotgun (WGS) entry which is preliminary data.</text>
</comment>
<dbReference type="InterPro" id="IPR013785">
    <property type="entry name" value="Aldolase_TIM"/>
</dbReference>
<evidence type="ECO:0000256" key="10">
    <source>
        <dbReference type="ARBA" id="ARBA00023239"/>
    </source>
</evidence>
<evidence type="ECO:0000256" key="6">
    <source>
        <dbReference type="ARBA" id="ARBA00022723"/>
    </source>
</evidence>
<evidence type="ECO:0000256" key="11">
    <source>
        <dbReference type="SAM" id="MobiDB-lite"/>
    </source>
</evidence>
<evidence type="ECO:0000256" key="4">
    <source>
        <dbReference type="ARBA" id="ARBA00022485"/>
    </source>
</evidence>